<keyword evidence="1" id="KW-1133">Transmembrane helix</keyword>
<protein>
    <submittedName>
        <fullName evidence="2">Uncharacterized protein</fullName>
    </submittedName>
</protein>
<feature type="transmembrane region" description="Helical" evidence="1">
    <location>
        <begin position="145"/>
        <end position="167"/>
    </location>
</feature>
<feature type="transmembrane region" description="Helical" evidence="1">
    <location>
        <begin position="353"/>
        <end position="383"/>
    </location>
</feature>
<evidence type="ECO:0000256" key="1">
    <source>
        <dbReference type="SAM" id="Phobius"/>
    </source>
</evidence>
<dbReference type="OrthoDB" id="2827525at2"/>
<feature type="transmembrane region" description="Helical" evidence="1">
    <location>
        <begin position="219"/>
        <end position="238"/>
    </location>
</feature>
<feature type="transmembrane region" description="Helical" evidence="1">
    <location>
        <begin position="187"/>
        <end position="207"/>
    </location>
</feature>
<feature type="transmembrane region" description="Helical" evidence="1">
    <location>
        <begin position="321"/>
        <end position="341"/>
    </location>
</feature>
<accession>A0A6N8KVD9</accession>
<dbReference type="RefSeq" id="WP_160367733.1">
    <property type="nucleotide sequence ID" value="NZ_WSQA01000002.1"/>
</dbReference>
<feature type="transmembrane region" description="Helical" evidence="1">
    <location>
        <begin position="85"/>
        <end position="103"/>
    </location>
</feature>
<feature type="transmembrane region" description="Helical" evidence="1">
    <location>
        <begin position="12"/>
        <end position="33"/>
    </location>
</feature>
<dbReference type="AlphaFoldDB" id="A0A6N8KVD9"/>
<keyword evidence="3" id="KW-1185">Reference proteome</keyword>
<feature type="transmembrane region" description="Helical" evidence="1">
    <location>
        <begin position="389"/>
        <end position="412"/>
    </location>
</feature>
<evidence type="ECO:0000313" key="3">
    <source>
        <dbReference type="Proteomes" id="UP000435036"/>
    </source>
</evidence>
<organism evidence="2 3">
    <name type="scientific">Sphingobacterium humi</name>
    <dbReference type="NCBI Taxonomy" id="1796905"/>
    <lineage>
        <taxon>Bacteria</taxon>
        <taxon>Pseudomonadati</taxon>
        <taxon>Bacteroidota</taxon>
        <taxon>Sphingobacteriia</taxon>
        <taxon>Sphingobacteriales</taxon>
        <taxon>Sphingobacteriaceae</taxon>
        <taxon>Sphingobacterium</taxon>
    </lineage>
</organism>
<keyword evidence="1" id="KW-0812">Transmembrane</keyword>
<evidence type="ECO:0000313" key="2">
    <source>
        <dbReference type="EMBL" id="MVZ61087.1"/>
    </source>
</evidence>
<comment type="caution">
    <text evidence="2">The sequence shown here is derived from an EMBL/GenBank/DDBJ whole genome shotgun (WGS) entry which is preliminary data.</text>
</comment>
<dbReference type="Proteomes" id="UP000435036">
    <property type="component" value="Unassembled WGS sequence"/>
</dbReference>
<dbReference type="EMBL" id="WSQA01000002">
    <property type="protein sequence ID" value="MVZ61087.1"/>
    <property type="molecule type" value="Genomic_DNA"/>
</dbReference>
<sequence length="425" mass="48785">MNRFIPKLSCRSWLCIAVFNFLLVALMGLLMRLKFLYSIPWIDQKNIMHAHSHFAFTAWVSMALMVFMPMLILSLKVKEKLPLRYQILLLLNLVCSLCMMVAFSLQGYAFFSILFSTLSLFIGYFFCYYCWKDLNLIELPANLKLWYKVALLASILSSLGTYFLVYLKVTQQADPLKQLASIYFYLHFQYNGWFIFGCMAVFNHWLFQQFKVNLFSSKFHYAYAATLLPAYFLSVLWWKGMPTWLYVLLVMTVLLQLGLWLFYAKTNLTHIKRQTASVFRKPANWMFLVILIALTLKLLLQAVSVVPALSELVYGFRPIVIAYLHLVLLVIISMFILAFAFQQGALSVNRMASWSMLVICIGVFLNESLLAVQGIGGLIRVYIDGTHQGLLLAAIIMSLGILLLLISQLPILKSREIRGSIPAPI</sequence>
<name>A0A6N8KVD9_9SPHI</name>
<proteinExistence type="predicted"/>
<feature type="transmembrane region" description="Helical" evidence="1">
    <location>
        <begin position="244"/>
        <end position="264"/>
    </location>
</feature>
<keyword evidence="1" id="KW-0472">Membrane</keyword>
<feature type="transmembrane region" description="Helical" evidence="1">
    <location>
        <begin position="285"/>
        <end position="309"/>
    </location>
</feature>
<feature type="transmembrane region" description="Helical" evidence="1">
    <location>
        <begin position="109"/>
        <end position="131"/>
    </location>
</feature>
<feature type="transmembrane region" description="Helical" evidence="1">
    <location>
        <begin position="53"/>
        <end position="73"/>
    </location>
</feature>
<gene>
    <name evidence="2" type="ORF">GQF63_03525</name>
</gene>
<reference evidence="2 3" key="1">
    <citation type="submission" date="2019-12" db="EMBL/GenBank/DDBJ databases">
        <authorList>
            <person name="Dong K."/>
        </authorList>
    </citation>
    <scope>NUCLEOTIDE SEQUENCE [LARGE SCALE GENOMIC DNA]</scope>
    <source>
        <strain evidence="2 3">JCM 31225</strain>
    </source>
</reference>